<dbReference type="RefSeq" id="XP_002543913.1">
    <property type="nucleotide sequence ID" value="XM_002543867.1"/>
</dbReference>
<evidence type="ECO:0000313" key="2">
    <source>
        <dbReference type="EMBL" id="EEP78584.1"/>
    </source>
</evidence>
<protein>
    <submittedName>
        <fullName evidence="2">Uncharacterized protein</fullName>
    </submittedName>
</protein>
<gene>
    <name evidence="2" type="ORF">UREG_03430</name>
</gene>
<dbReference type="VEuPathDB" id="FungiDB:UREG_03430"/>
<dbReference type="InParanoid" id="C4JQU8"/>
<dbReference type="HOGENOM" id="CLU_2456440_0_0_1"/>
<organism evidence="2 3">
    <name type="scientific">Uncinocarpus reesii (strain UAMH 1704)</name>
    <dbReference type="NCBI Taxonomy" id="336963"/>
    <lineage>
        <taxon>Eukaryota</taxon>
        <taxon>Fungi</taxon>
        <taxon>Dikarya</taxon>
        <taxon>Ascomycota</taxon>
        <taxon>Pezizomycotina</taxon>
        <taxon>Eurotiomycetes</taxon>
        <taxon>Eurotiomycetidae</taxon>
        <taxon>Onygenales</taxon>
        <taxon>Onygenaceae</taxon>
        <taxon>Uncinocarpus</taxon>
    </lineage>
</organism>
<dbReference type="AlphaFoldDB" id="C4JQU8"/>
<sequence length="89" mass="10300">MAVKDQFQLKPDRYPETQIERQGQRQPDWCWINSSLQVSGDNSTQFLQPTARDRLSAQVDPLWRTMDDIQQVASTDVDITLDYLLAKTS</sequence>
<name>C4JQU8_UNCRE</name>
<proteinExistence type="predicted"/>
<accession>C4JQU8</accession>
<reference evidence="3" key="1">
    <citation type="journal article" date="2009" name="Genome Res.">
        <title>Comparative genomic analyses of the human fungal pathogens Coccidioides and their relatives.</title>
        <authorList>
            <person name="Sharpton T.J."/>
            <person name="Stajich J.E."/>
            <person name="Rounsley S.D."/>
            <person name="Gardner M.J."/>
            <person name="Wortman J.R."/>
            <person name="Jordar V.S."/>
            <person name="Maiti R."/>
            <person name="Kodira C.D."/>
            <person name="Neafsey D.E."/>
            <person name="Zeng Q."/>
            <person name="Hung C.-Y."/>
            <person name="McMahan C."/>
            <person name="Muszewska A."/>
            <person name="Grynberg M."/>
            <person name="Mandel M.A."/>
            <person name="Kellner E.M."/>
            <person name="Barker B.M."/>
            <person name="Galgiani J.N."/>
            <person name="Orbach M.J."/>
            <person name="Kirkland T.N."/>
            <person name="Cole G.T."/>
            <person name="Henn M.R."/>
            <person name="Birren B.W."/>
            <person name="Taylor J.W."/>
        </authorList>
    </citation>
    <scope>NUCLEOTIDE SEQUENCE [LARGE SCALE GENOMIC DNA]</scope>
    <source>
        <strain evidence="3">UAMH 1704</strain>
    </source>
</reference>
<feature type="region of interest" description="Disordered" evidence="1">
    <location>
        <begin position="1"/>
        <end position="21"/>
    </location>
</feature>
<feature type="compositionally biased region" description="Basic and acidic residues" evidence="1">
    <location>
        <begin position="10"/>
        <end position="21"/>
    </location>
</feature>
<dbReference type="GeneID" id="8442004"/>
<dbReference type="KEGG" id="ure:UREG_03430"/>
<keyword evidence="3" id="KW-1185">Reference proteome</keyword>
<evidence type="ECO:0000313" key="3">
    <source>
        <dbReference type="Proteomes" id="UP000002058"/>
    </source>
</evidence>
<dbReference type="EMBL" id="CH476616">
    <property type="protein sequence ID" value="EEP78584.1"/>
    <property type="molecule type" value="Genomic_DNA"/>
</dbReference>
<dbReference type="Proteomes" id="UP000002058">
    <property type="component" value="Unassembled WGS sequence"/>
</dbReference>
<evidence type="ECO:0000256" key="1">
    <source>
        <dbReference type="SAM" id="MobiDB-lite"/>
    </source>
</evidence>